<accession>A0A1R3JZH8</accession>
<dbReference type="OrthoDB" id="1434107at2759"/>
<dbReference type="Proteomes" id="UP000187203">
    <property type="component" value="Unassembled WGS sequence"/>
</dbReference>
<organism evidence="1 2">
    <name type="scientific">Corchorus olitorius</name>
    <dbReference type="NCBI Taxonomy" id="93759"/>
    <lineage>
        <taxon>Eukaryota</taxon>
        <taxon>Viridiplantae</taxon>
        <taxon>Streptophyta</taxon>
        <taxon>Embryophyta</taxon>
        <taxon>Tracheophyta</taxon>
        <taxon>Spermatophyta</taxon>
        <taxon>Magnoliopsida</taxon>
        <taxon>eudicotyledons</taxon>
        <taxon>Gunneridae</taxon>
        <taxon>Pentapetalae</taxon>
        <taxon>rosids</taxon>
        <taxon>malvids</taxon>
        <taxon>Malvales</taxon>
        <taxon>Malvaceae</taxon>
        <taxon>Grewioideae</taxon>
        <taxon>Apeibeae</taxon>
        <taxon>Corchorus</taxon>
    </lineage>
</organism>
<evidence type="ECO:0000313" key="1">
    <source>
        <dbReference type="EMBL" id="OMP00250.1"/>
    </source>
</evidence>
<gene>
    <name evidence="1" type="ORF">COLO4_12803</name>
</gene>
<dbReference type="AlphaFoldDB" id="A0A1R3JZH8"/>
<proteinExistence type="predicted"/>
<keyword evidence="2" id="KW-1185">Reference proteome</keyword>
<comment type="caution">
    <text evidence="1">The sequence shown here is derived from an EMBL/GenBank/DDBJ whole genome shotgun (WGS) entry which is preliminary data.</text>
</comment>
<sequence>MTLSGEDINIWLDRWLPEAQLVETVGNEDLHDFPIQKVVQLINKEEETWQLEEIQHLVTAQTIEKIQSLPIHTAGGKDKLRWNHSQNGQYNVRTGYHVLKQNEERKIKKKPSSSHQVDK</sequence>
<protein>
    <submittedName>
        <fullName evidence="1">Uncharacterized protein</fullName>
    </submittedName>
</protein>
<name>A0A1R3JZH8_9ROSI</name>
<evidence type="ECO:0000313" key="2">
    <source>
        <dbReference type="Proteomes" id="UP000187203"/>
    </source>
</evidence>
<dbReference type="EMBL" id="AWUE01014969">
    <property type="protein sequence ID" value="OMP00250.1"/>
    <property type="molecule type" value="Genomic_DNA"/>
</dbReference>
<reference evidence="2" key="1">
    <citation type="submission" date="2013-09" db="EMBL/GenBank/DDBJ databases">
        <title>Corchorus olitorius genome sequencing.</title>
        <authorList>
            <person name="Alam M."/>
            <person name="Haque M.S."/>
            <person name="Islam M.S."/>
            <person name="Emdad E.M."/>
            <person name="Islam M.M."/>
            <person name="Ahmed B."/>
            <person name="Halim A."/>
            <person name="Hossen Q.M.M."/>
            <person name="Hossain M.Z."/>
            <person name="Ahmed R."/>
            <person name="Khan M.M."/>
            <person name="Islam R."/>
            <person name="Rashid M.M."/>
            <person name="Khan S.A."/>
            <person name="Rahman M.S."/>
            <person name="Alam M."/>
            <person name="Yahiya A.S."/>
            <person name="Khan M.S."/>
            <person name="Azam M.S."/>
            <person name="Haque T."/>
            <person name="Lashkar M.Z.H."/>
            <person name="Akhand A.I."/>
            <person name="Morshed G."/>
            <person name="Roy S."/>
            <person name="Uddin K.S."/>
            <person name="Rabeya T."/>
            <person name="Hossain A.S."/>
            <person name="Chowdhury A."/>
            <person name="Snigdha A.R."/>
            <person name="Mortoza M.S."/>
            <person name="Matin S.A."/>
            <person name="Hoque S.M.E."/>
            <person name="Islam M.K."/>
            <person name="Roy D.K."/>
            <person name="Haider R."/>
            <person name="Moosa M.M."/>
            <person name="Elias S.M."/>
            <person name="Hasan A.M."/>
            <person name="Jahan S."/>
            <person name="Shafiuddin M."/>
            <person name="Mahmood N."/>
            <person name="Shommy N.S."/>
        </authorList>
    </citation>
    <scope>NUCLEOTIDE SEQUENCE [LARGE SCALE GENOMIC DNA]</scope>
    <source>
        <strain evidence="2">cv. O-4</strain>
    </source>
</reference>